<feature type="transmembrane region" description="Helical" evidence="1">
    <location>
        <begin position="12"/>
        <end position="36"/>
    </location>
</feature>
<reference evidence="2 3" key="1">
    <citation type="submission" date="2024-09" db="EMBL/GenBank/DDBJ databases">
        <authorList>
            <person name="Sun Q."/>
            <person name="Mori K."/>
        </authorList>
    </citation>
    <scope>NUCLEOTIDE SEQUENCE [LARGE SCALE GENOMIC DNA]</scope>
    <source>
        <strain evidence="2 3">CICC 10874</strain>
    </source>
</reference>
<evidence type="ECO:0000256" key="1">
    <source>
        <dbReference type="SAM" id="Phobius"/>
    </source>
</evidence>
<dbReference type="EMBL" id="JBHLSV010000002">
    <property type="protein sequence ID" value="MFC0672876.1"/>
    <property type="molecule type" value="Genomic_DNA"/>
</dbReference>
<comment type="caution">
    <text evidence="2">The sequence shown here is derived from an EMBL/GenBank/DDBJ whole genome shotgun (WGS) entry which is preliminary data.</text>
</comment>
<protein>
    <submittedName>
        <fullName evidence="2">Uncharacterized protein</fullName>
    </submittedName>
</protein>
<dbReference type="RefSeq" id="WP_376978011.1">
    <property type="nucleotide sequence ID" value="NZ_JBHLSV010000002.1"/>
</dbReference>
<keyword evidence="1" id="KW-0472">Membrane</keyword>
<organism evidence="2 3">
    <name type="scientific">Brachybacterium hainanense</name>
    <dbReference type="NCBI Taxonomy" id="1541174"/>
    <lineage>
        <taxon>Bacteria</taxon>
        <taxon>Bacillati</taxon>
        <taxon>Actinomycetota</taxon>
        <taxon>Actinomycetes</taxon>
        <taxon>Micrococcales</taxon>
        <taxon>Dermabacteraceae</taxon>
        <taxon>Brachybacterium</taxon>
    </lineage>
</organism>
<evidence type="ECO:0000313" key="3">
    <source>
        <dbReference type="Proteomes" id="UP001589793"/>
    </source>
</evidence>
<keyword evidence="1" id="KW-1133">Transmembrane helix</keyword>
<accession>A0ABV6R7B1</accession>
<sequence>MTVQPRQRRSTAVRRVLSAALVGVACVLFLVSLMLISVDGIAALPLVITLSLISVAMLVVAGLRMRR</sequence>
<dbReference type="Proteomes" id="UP001589793">
    <property type="component" value="Unassembled WGS sequence"/>
</dbReference>
<dbReference type="PROSITE" id="PS51257">
    <property type="entry name" value="PROKAR_LIPOPROTEIN"/>
    <property type="match status" value="1"/>
</dbReference>
<feature type="transmembrane region" description="Helical" evidence="1">
    <location>
        <begin position="42"/>
        <end position="63"/>
    </location>
</feature>
<name>A0ABV6R7B1_9MICO</name>
<keyword evidence="3" id="KW-1185">Reference proteome</keyword>
<evidence type="ECO:0000313" key="2">
    <source>
        <dbReference type="EMBL" id="MFC0672876.1"/>
    </source>
</evidence>
<proteinExistence type="predicted"/>
<gene>
    <name evidence="2" type="ORF">ACFFF6_02780</name>
</gene>
<keyword evidence="1" id="KW-0812">Transmembrane</keyword>